<reference evidence="1 2" key="1">
    <citation type="submission" date="2016-02" db="EMBL/GenBank/DDBJ databases">
        <title>Genome analysis of coral dinoflagellate symbionts highlights evolutionary adaptations to a symbiotic lifestyle.</title>
        <authorList>
            <person name="Aranda M."/>
            <person name="Li Y."/>
            <person name="Liew Y.J."/>
            <person name="Baumgarten S."/>
            <person name="Simakov O."/>
            <person name="Wilson M."/>
            <person name="Piel J."/>
            <person name="Ashoor H."/>
            <person name="Bougouffa S."/>
            <person name="Bajic V.B."/>
            <person name="Ryu T."/>
            <person name="Ravasi T."/>
            <person name="Bayer T."/>
            <person name="Micklem G."/>
            <person name="Kim H."/>
            <person name="Bhak J."/>
            <person name="Lajeunesse T.C."/>
            <person name="Voolstra C.R."/>
        </authorList>
    </citation>
    <scope>NUCLEOTIDE SEQUENCE [LARGE SCALE GENOMIC DNA]</scope>
    <source>
        <strain evidence="1 2">CCMP2467</strain>
    </source>
</reference>
<keyword evidence="2" id="KW-1185">Reference proteome</keyword>
<sequence>MDEHAKQFSNRVGNIDGQMSRLVGCLEVQQQQSQDLLETFRELQAFTDEAAKNAVASRPLGSVRGKWFMILGHVEEQQSQGEPTGLELALNACLQELFDTRFRELQ</sequence>
<evidence type="ECO:0000313" key="2">
    <source>
        <dbReference type="Proteomes" id="UP000186817"/>
    </source>
</evidence>
<protein>
    <submittedName>
        <fullName evidence="1">Uncharacterized protein</fullName>
    </submittedName>
</protein>
<organism evidence="1 2">
    <name type="scientific">Symbiodinium microadriaticum</name>
    <name type="common">Dinoflagellate</name>
    <name type="synonym">Zooxanthella microadriatica</name>
    <dbReference type="NCBI Taxonomy" id="2951"/>
    <lineage>
        <taxon>Eukaryota</taxon>
        <taxon>Sar</taxon>
        <taxon>Alveolata</taxon>
        <taxon>Dinophyceae</taxon>
        <taxon>Suessiales</taxon>
        <taxon>Symbiodiniaceae</taxon>
        <taxon>Symbiodinium</taxon>
    </lineage>
</organism>
<name>A0A1Q8ZK02_SYMMI</name>
<evidence type="ECO:0000313" key="1">
    <source>
        <dbReference type="EMBL" id="OLP39312.1"/>
    </source>
</evidence>
<dbReference type="EMBL" id="LSRX01008943">
    <property type="protein sequence ID" value="OLP39312.1"/>
    <property type="molecule type" value="Genomic_DNA"/>
</dbReference>
<proteinExistence type="predicted"/>
<dbReference type="Proteomes" id="UP000186817">
    <property type="component" value="Unassembled WGS sequence"/>
</dbReference>
<dbReference type="AlphaFoldDB" id="A0A1Q8ZK02"/>
<comment type="caution">
    <text evidence="1">The sequence shown here is derived from an EMBL/GenBank/DDBJ whole genome shotgun (WGS) entry which is preliminary data.</text>
</comment>
<gene>
    <name evidence="1" type="ORF">AK812_SmicGene48816</name>
</gene>
<feature type="non-terminal residue" evidence="1">
    <location>
        <position position="106"/>
    </location>
</feature>
<dbReference type="OrthoDB" id="10418537at2759"/>
<accession>A0A1Q8ZK02</accession>